<dbReference type="EMBL" id="JAGHQL010000024">
    <property type="protein sequence ID" value="KAH0543980.1"/>
    <property type="molecule type" value="Genomic_DNA"/>
</dbReference>
<accession>A0A9P8L521</accession>
<comment type="caution">
    <text evidence="2">The sequence shown here is derived from an EMBL/GenBank/DDBJ whole genome shotgun (WGS) entry which is preliminary data.</text>
</comment>
<dbReference type="Proteomes" id="UP000698800">
    <property type="component" value="Unassembled WGS sequence"/>
</dbReference>
<proteinExistence type="predicted"/>
<dbReference type="OrthoDB" id="4157259at2759"/>
<gene>
    <name evidence="2" type="ORF">FGG08_001747</name>
</gene>
<feature type="compositionally biased region" description="Polar residues" evidence="1">
    <location>
        <begin position="47"/>
        <end position="68"/>
    </location>
</feature>
<evidence type="ECO:0000313" key="2">
    <source>
        <dbReference type="EMBL" id="KAH0543980.1"/>
    </source>
</evidence>
<name>A0A9P8L521_9PEZI</name>
<protein>
    <submittedName>
        <fullName evidence="2">Uncharacterized protein</fullName>
    </submittedName>
</protein>
<feature type="region of interest" description="Disordered" evidence="1">
    <location>
        <begin position="1"/>
        <end position="96"/>
    </location>
</feature>
<organism evidence="2 3">
    <name type="scientific">Glutinoglossum americanum</name>
    <dbReference type="NCBI Taxonomy" id="1670608"/>
    <lineage>
        <taxon>Eukaryota</taxon>
        <taxon>Fungi</taxon>
        <taxon>Dikarya</taxon>
        <taxon>Ascomycota</taxon>
        <taxon>Pezizomycotina</taxon>
        <taxon>Geoglossomycetes</taxon>
        <taxon>Geoglossales</taxon>
        <taxon>Geoglossaceae</taxon>
        <taxon>Glutinoglossum</taxon>
    </lineage>
</organism>
<feature type="compositionally biased region" description="Low complexity" evidence="1">
    <location>
        <begin position="10"/>
        <end position="46"/>
    </location>
</feature>
<reference evidence="2" key="1">
    <citation type="submission" date="2021-03" db="EMBL/GenBank/DDBJ databases">
        <title>Comparative genomics and phylogenomic investigation of the class Geoglossomycetes provide insights into ecological specialization and systematics.</title>
        <authorList>
            <person name="Melie T."/>
            <person name="Pirro S."/>
            <person name="Miller A.N."/>
            <person name="Quandt A."/>
        </authorList>
    </citation>
    <scope>NUCLEOTIDE SEQUENCE</scope>
    <source>
        <strain evidence="2">GBOQ0MN5Z8</strain>
    </source>
</reference>
<evidence type="ECO:0000313" key="3">
    <source>
        <dbReference type="Proteomes" id="UP000698800"/>
    </source>
</evidence>
<evidence type="ECO:0000256" key="1">
    <source>
        <dbReference type="SAM" id="MobiDB-lite"/>
    </source>
</evidence>
<dbReference type="AlphaFoldDB" id="A0A9P8L521"/>
<keyword evidence="3" id="KW-1185">Reference proteome</keyword>
<sequence length="151" mass="16378">MSAYIAIPARSSKGGQKQQQEQQELGGRQTPGSSSSSSTASSYSSSPNTAPLSLQITSSPPMSANPTPQRYRRPSLLSSSISKQEHTVVDVGHPDGPPRLITCVKASQGFDWNQDIFLPSRHDRESSLEARKDPVHEILLTESEIASMFPQ</sequence>